<evidence type="ECO:0000256" key="1">
    <source>
        <dbReference type="SAM" id="MobiDB-lite"/>
    </source>
</evidence>
<evidence type="ECO:0000313" key="5">
    <source>
        <dbReference type="Proteomes" id="UP000827092"/>
    </source>
</evidence>
<dbReference type="AlphaFoldDB" id="A0AAV6VC90"/>
<feature type="region of interest" description="Disordered" evidence="1">
    <location>
        <begin position="229"/>
        <end position="254"/>
    </location>
</feature>
<keyword evidence="5" id="KW-1185">Reference proteome</keyword>
<dbReference type="GO" id="GO:0005576">
    <property type="term" value="C:extracellular region"/>
    <property type="evidence" value="ECO:0007669"/>
    <property type="project" value="InterPro"/>
</dbReference>
<feature type="domain" description="Chitin-binding type-2" evidence="3">
    <location>
        <begin position="28"/>
        <end position="85"/>
    </location>
</feature>
<keyword evidence="2" id="KW-0732">Signal</keyword>
<evidence type="ECO:0000259" key="3">
    <source>
        <dbReference type="PROSITE" id="PS50940"/>
    </source>
</evidence>
<protein>
    <recommendedName>
        <fullName evidence="3">Chitin-binding type-2 domain-containing protein</fullName>
    </recommendedName>
</protein>
<evidence type="ECO:0000256" key="2">
    <source>
        <dbReference type="SAM" id="SignalP"/>
    </source>
</evidence>
<dbReference type="InterPro" id="IPR002557">
    <property type="entry name" value="Chitin-bd_dom"/>
</dbReference>
<feature type="signal peptide" evidence="2">
    <location>
        <begin position="1"/>
        <end position="21"/>
    </location>
</feature>
<gene>
    <name evidence="4" type="ORF">JTE90_027020</name>
</gene>
<dbReference type="GO" id="GO:0008061">
    <property type="term" value="F:chitin binding"/>
    <property type="evidence" value="ECO:0007669"/>
    <property type="project" value="InterPro"/>
</dbReference>
<comment type="caution">
    <text evidence="4">The sequence shown here is derived from an EMBL/GenBank/DDBJ whole genome shotgun (WGS) entry which is preliminary data.</text>
</comment>
<feature type="chain" id="PRO_5043720046" description="Chitin-binding type-2 domain-containing protein" evidence="2">
    <location>
        <begin position="22"/>
        <end position="516"/>
    </location>
</feature>
<name>A0AAV6VC90_9ARAC</name>
<dbReference type="Proteomes" id="UP000827092">
    <property type="component" value="Unassembled WGS sequence"/>
</dbReference>
<organism evidence="4 5">
    <name type="scientific">Oedothorax gibbosus</name>
    <dbReference type="NCBI Taxonomy" id="931172"/>
    <lineage>
        <taxon>Eukaryota</taxon>
        <taxon>Metazoa</taxon>
        <taxon>Ecdysozoa</taxon>
        <taxon>Arthropoda</taxon>
        <taxon>Chelicerata</taxon>
        <taxon>Arachnida</taxon>
        <taxon>Araneae</taxon>
        <taxon>Araneomorphae</taxon>
        <taxon>Entelegynae</taxon>
        <taxon>Araneoidea</taxon>
        <taxon>Linyphiidae</taxon>
        <taxon>Erigoninae</taxon>
        <taxon>Oedothorax</taxon>
    </lineage>
</organism>
<dbReference type="EMBL" id="JAFNEN010000126">
    <property type="protein sequence ID" value="KAG8193276.1"/>
    <property type="molecule type" value="Genomic_DNA"/>
</dbReference>
<sequence length="516" mass="58197">MKLITAIFVVATLVLIKQCQSTKEKTSGFYCPKSGETNLMTTTVSGCKVHYTCVNGSVSKIFQCSESQPLEGTTHACEENPQCLRINILQELKNLPMIVEKLESLKAEPEIESSESAVNSSMDTVVRFFKCLANVDNIDDLSKTCIDSTLFQNKAFLNIELPIKGSKVYSKLFNPSINLEDGENKILKISLGKVLKAFVTYLASDCEMVCKNEPKLDKHLPQTAEDQFYTTDSSHTSGDAYEKAENPNRVRRSQPTNTFGLLNILMNPRRYIQSQVSTVEPSATTPVLEVKSKMEDNGTLMSNVIVPIVKDIVSDEDALKNLTNCFRAAFEAFVPLATEILKASNESFSSDQKPILKIPRAMVETTVGKIYDDAYPFLRSFLSVKLPYILRLLSENTKLIFRSWEEMESRLEPNLKELRSKGNELFWKYYGMYRTSDSGFVHTYSLIEIQQDLESLYSLLPEVSKELVLKNWSVFQDITGITTGNVANLLLDVPGIFEAIDLIPYDQLLYFFMLLI</sequence>
<dbReference type="PROSITE" id="PS50940">
    <property type="entry name" value="CHIT_BIND_II"/>
    <property type="match status" value="1"/>
</dbReference>
<reference evidence="4 5" key="1">
    <citation type="journal article" date="2022" name="Nat. Ecol. Evol.">
        <title>A masculinizing supergene underlies an exaggerated male reproductive morph in a spider.</title>
        <authorList>
            <person name="Hendrickx F."/>
            <person name="De Corte Z."/>
            <person name="Sonet G."/>
            <person name="Van Belleghem S.M."/>
            <person name="Kostlbacher S."/>
            <person name="Vangestel C."/>
        </authorList>
    </citation>
    <scope>NUCLEOTIDE SEQUENCE [LARGE SCALE GENOMIC DNA]</scope>
    <source>
        <strain evidence="4">W744_W776</strain>
    </source>
</reference>
<evidence type="ECO:0000313" key="4">
    <source>
        <dbReference type="EMBL" id="KAG8193276.1"/>
    </source>
</evidence>
<accession>A0AAV6VC90</accession>
<proteinExistence type="predicted"/>